<organism evidence="3 4">
    <name type="scientific">Sphingobacterium multivorum</name>
    <dbReference type="NCBI Taxonomy" id="28454"/>
    <lineage>
        <taxon>Bacteria</taxon>
        <taxon>Pseudomonadati</taxon>
        <taxon>Bacteroidota</taxon>
        <taxon>Sphingobacteriia</taxon>
        <taxon>Sphingobacteriales</taxon>
        <taxon>Sphingobacteriaceae</taxon>
        <taxon>Sphingobacterium</taxon>
    </lineage>
</organism>
<dbReference type="Proteomes" id="UP000251241">
    <property type="component" value="Unassembled WGS sequence"/>
</dbReference>
<evidence type="ECO:0000313" key="3">
    <source>
        <dbReference type="EMBL" id="SPZ92973.1"/>
    </source>
</evidence>
<evidence type="ECO:0000256" key="1">
    <source>
        <dbReference type="SAM" id="Phobius"/>
    </source>
</evidence>
<dbReference type="EMBL" id="UAUU01000011">
    <property type="protein sequence ID" value="SPZ92973.1"/>
    <property type="molecule type" value="Genomic_DNA"/>
</dbReference>
<dbReference type="GeneID" id="88831983"/>
<keyword evidence="1" id="KW-1133">Transmembrane helix</keyword>
<evidence type="ECO:0000313" key="4">
    <source>
        <dbReference type="Proteomes" id="UP000251241"/>
    </source>
</evidence>
<gene>
    <name evidence="2" type="ORF">I6I98_06280</name>
    <name evidence="3" type="ORF">NCTC11343_04910</name>
</gene>
<dbReference type="Pfam" id="PF06170">
    <property type="entry name" value="DUF983"/>
    <property type="match status" value="1"/>
</dbReference>
<dbReference type="RefSeq" id="WP_046675442.1">
    <property type="nucleotide sequence ID" value="NZ_CP068086.1"/>
</dbReference>
<evidence type="ECO:0000313" key="2">
    <source>
        <dbReference type="EMBL" id="QQT54857.1"/>
    </source>
</evidence>
<protein>
    <submittedName>
        <fullName evidence="2">DUF983 domain-containing protein</fullName>
    </submittedName>
</protein>
<dbReference type="EMBL" id="CP068224">
    <property type="protein sequence ID" value="QQT54857.1"/>
    <property type="molecule type" value="Genomic_DNA"/>
</dbReference>
<name>A0A2X2JMA0_SPHMU</name>
<dbReference type="Proteomes" id="UP000595498">
    <property type="component" value="Chromosome"/>
</dbReference>
<evidence type="ECO:0000313" key="5">
    <source>
        <dbReference type="Proteomes" id="UP000595498"/>
    </source>
</evidence>
<accession>A0A2X2JMA0</accession>
<keyword evidence="1" id="KW-0812">Transmembrane</keyword>
<keyword evidence="1" id="KW-0472">Membrane</keyword>
<dbReference type="AlphaFoldDB" id="A0A2X2JMA0"/>
<reference evidence="2 5" key="2">
    <citation type="submission" date="2021-01" db="EMBL/GenBank/DDBJ databases">
        <title>FDA dAtabase for Regulatory Grade micrObial Sequences (FDA-ARGOS): Supporting development and validation of Infectious Disease Dx tests.</title>
        <authorList>
            <person name="Sproer C."/>
            <person name="Gronow S."/>
            <person name="Severitt S."/>
            <person name="Schroder I."/>
            <person name="Tallon L."/>
            <person name="Sadzewicz L."/>
            <person name="Zhao X."/>
            <person name="Boylan J."/>
            <person name="Ott S."/>
            <person name="Bowen H."/>
            <person name="Vavikolanu K."/>
            <person name="Mehta A."/>
            <person name="Aluvathingal J."/>
            <person name="Nadendla S."/>
            <person name="Lowell S."/>
            <person name="Myers T."/>
            <person name="Yan Y."/>
            <person name="Sichtig H."/>
        </authorList>
    </citation>
    <scope>NUCLEOTIDE SEQUENCE [LARGE SCALE GENOMIC DNA]</scope>
    <source>
        <strain evidence="2 5">FDAARGOS_1141</strain>
    </source>
</reference>
<proteinExistence type="predicted"/>
<feature type="transmembrane region" description="Helical" evidence="1">
    <location>
        <begin position="90"/>
        <end position="109"/>
    </location>
</feature>
<dbReference type="InterPro" id="IPR009325">
    <property type="entry name" value="DUF983"/>
</dbReference>
<feature type="transmembrane region" description="Helical" evidence="1">
    <location>
        <begin position="63"/>
        <end position="84"/>
    </location>
</feature>
<keyword evidence="5" id="KW-1185">Reference proteome</keyword>
<sequence>MEEVKYELSEFKAAWQAKCPRCRIGHVYQGPAYGLKVQKMNSHCEYCGLRYEREPGYFYGAMYVTYAFSIAEMVTACMATYILTGNDSSFILYATVAIMSVVLMSPFNYRYSRIILMYWLTPGLRYDPNVKKKEVDVKASA</sequence>
<reference evidence="3 4" key="1">
    <citation type="submission" date="2018-06" db="EMBL/GenBank/DDBJ databases">
        <authorList>
            <consortium name="Pathogen Informatics"/>
            <person name="Doyle S."/>
        </authorList>
    </citation>
    <scope>NUCLEOTIDE SEQUENCE [LARGE SCALE GENOMIC DNA]</scope>
    <source>
        <strain evidence="3 4">NCTC11343</strain>
    </source>
</reference>